<dbReference type="InterPro" id="IPR000595">
    <property type="entry name" value="cNMP-bd_dom"/>
</dbReference>
<evidence type="ECO:0000256" key="8">
    <source>
        <dbReference type="ARBA" id="ARBA00023136"/>
    </source>
</evidence>
<evidence type="ECO:0000313" key="14">
    <source>
        <dbReference type="Proteomes" id="UP001526446"/>
    </source>
</evidence>
<dbReference type="SUPFAM" id="SSF51206">
    <property type="entry name" value="cAMP-binding domain-like"/>
    <property type="match status" value="1"/>
</dbReference>
<feature type="transmembrane region" description="Helical" evidence="11">
    <location>
        <begin position="255"/>
        <end position="274"/>
    </location>
</feature>
<keyword evidence="4 11" id="KW-0812">Transmembrane</keyword>
<dbReference type="InterPro" id="IPR006153">
    <property type="entry name" value="Cation/H_exchanger_TM"/>
</dbReference>
<dbReference type="SMART" id="SM00100">
    <property type="entry name" value="cNMP"/>
    <property type="match status" value="1"/>
</dbReference>
<reference evidence="13 14" key="1">
    <citation type="submission" date="2022-11" db="EMBL/GenBank/DDBJ databases">
        <title>Genome sequencing of Acetobacter type strain.</title>
        <authorList>
            <person name="Heo J."/>
            <person name="Lee D."/>
            <person name="Han B.-H."/>
            <person name="Hong S.-B."/>
            <person name="Kwon S.-W."/>
        </authorList>
    </citation>
    <scope>NUCLEOTIDE SEQUENCE [LARGE SCALE GENOMIC DNA]</scope>
    <source>
        <strain evidence="13 14">KACC 21251</strain>
    </source>
</reference>
<dbReference type="CDD" id="cd00038">
    <property type="entry name" value="CAP_ED"/>
    <property type="match status" value="1"/>
</dbReference>
<feature type="transmembrane region" description="Helical" evidence="11">
    <location>
        <begin position="202"/>
        <end position="220"/>
    </location>
</feature>
<name>A0ABT3Q4L4_9PROT</name>
<feature type="transmembrane region" description="Helical" evidence="11">
    <location>
        <begin position="6"/>
        <end position="23"/>
    </location>
</feature>
<feature type="transmembrane region" description="Helical" evidence="11">
    <location>
        <begin position="294"/>
        <end position="317"/>
    </location>
</feature>
<feature type="transmembrane region" description="Helical" evidence="11">
    <location>
        <begin position="360"/>
        <end position="379"/>
    </location>
</feature>
<gene>
    <name evidence="13" type="ORF">OQ252_02205</name>
</gene>
<evidence type="ECO:0000256" key="10">
    <source>
        <dbReference type="SAM" id="MobiDB-lite"/>
    </source>
</evidence>
<feature type="transmembrane region" description="Helical" evidence="11">
    <location>
        <begin position="227"/>
        <end position="249"/>
    </location>
</feature>
<feature type="domain" description="Cyclic nucleotide-binding" evidence="12">
    <location>
        <begin position="710"/>
        <end position="807"/>
    </location>
</feature>
<keyword evidence="9" id="KW-0739">Sodium transport</keyword>
<dbReference type="PROSITE" id="PS50042">
    <property type="entry name" value="CNMP_BINDING_3"/>
    <property type="match status" value="1"/>
</dbReference>
<feature type="transmembrane region" description="Helical" evidence="11">
    <location>
        <begin position="323"/>
        <end position="348"/>
    </location>
</feature>
<dbReference type="Gene3D" id="2.60.120.10">
    <property type="entry name" value="Jelly Rolls"/>
    <property type="match status" value="1"/>
</dbReference>
<dbReference type="Proteomes" id="UP001526446">
    <property type="component" value="Unassembled WGS sequence"/>
</dbReference>
<evidence type="ECO:0000256" key="3">
    <source>
        <dbReference type="ARBA" id="ARBA00022475"/>
    </source>
</evidence>
<dbReference type="RefSeq" id="WP_166119038.1">
    <property type="nucleotide sequence ID" value="NZ_JAPIUX010000001.1"/>
</dbReference>
<dbReference type="InterPro" id="IPR018490">
    <property type="entry name" value="cNMP-bd_dom_sf"/>
</dbReference>
<feature type="region of interest" description="Disordered" evidence="10">
    <location>
        <begin position="860"/>
        <end position="889"/>
    </location>
</feature>
<feature type="transmembrane region" description="Helical" evidence="11">
    <location>
        <begin position="35"/>
        <end position="53"/>
    </location>
</feature>
<evidence type="ECO:0000256" key="9">
    <source>
        <dbReference type="ARBA" id="ARBA00023201"/>
    </source>
</evidence>
<keyword evidence="5 11" id="KW-1133">Transmembrane helix</keyword>
<comment type="caution">
    <text evidence="13">The sequence shown here is derived from an EMBL/GenBank/DDBJ whole genome shotgun (WGS) entry which is preliminary data.</text>
</comment>
<dbReference type="Pfam" id="PF00999">
    <property type="entry name" value="Na_H_Exchanger"/>
    <property type="match status" value="1"/>
</dbReference>
<evidence type="ECO:0000256" key="4">
    <source>
        <dbReference type="ARBA" id="ARBA00022692"/>
    </source>
</evidence>
<keyword evidence="2" id="KW-0813">Transport</keyword>
<feature type="compositionally biased region" description="Polar residues" evidence="10">
    <location>
        <begin position="863"/>
        <end position="889"/>
    </location>
</feature>
<keyword evidence="14" id="KW-1185">Reference proteome</keyword>
<evidence type="ECO:0000256" key="11">
    <source>
        <dbReference type="SAM" id="Phobius"/>
    </source>
</evidence>
<evidence type="ECO:0000313" key="13">
    <source>
        <dbReference type="EMBL" id="MCX2560220.1"/>
    </source>
</evidence>
<protein>
    <submittedName>
        <fullName evidence="13">Cation:proton antiporter</fullName>
    </submittedName>
</protein>
<evidence type="ECO:0000256" key="6">
    <source>
        <dbReference type="ARBA" id="ARBA00023053"/>
    </source>
</evidence>
<keyword evidence="3" id="KW-1003">Cell membrane</keyword>
<evidence type="ECO:0000256" key="5">
    <source>
        <dbReference type="ARBA" id="ARBA00022989"/>
    </source>
</evidence>
<dbReference type="Gene3D" id="6.10.140.1330">
    <property type="match status" value="1"/>
</dbReference>
<dbReference type="EMBL" id="JAPIUX010000001">
    <property type="protein sequence ID" value="MCX2560220.1"/>
    <property type="molecule type" value="Genomic_DNA"/>
</dbReference>
<keyword evidence="7" id="KW-0406">Ion transport</keyword>
<dbReference type="PANTHER" id="PTHR10110:SF86">
    <property type="entry name" value="SODIUM_HYDROGEN EXCHANGER 7"/>
    <property type="match status" value="1"/>
</dbReference>
<evidence type="ECO:0000256" key="7">
    <source>
        <dbReference type="ARBA" id="ARBA00023065"/>
    </source>
</evidence>
<dbReference type="InterPro" id="IPR014710">
    <property type="entry name" value="RmlC-like_jellyroll"/>
</dbReference>
<evidence type="ECO:0000256" key="1">
    <source>
        <dbReference type="ARBA" id="ARBA00004651"/>
    </source>
</evidence>
<dbReference type="Pfam" id="PF00027">
    <property type="entry name" value="cNMP_binding"/>
    <property type="match status" value="1"/>
</dbReference>
<evidence type="ECO:0000259" key="12">
    <source>
        <dbReference type="PROSITE" id="PS50042"/>
    </source>
</evidence>
<organism evidence="13 14">
    <name type="scientific">Acetobacter farinalis</name>
    <dbReference type="NCBI Taxonomy" id="1260984"/>
    <lineage>
        <taxon>Bacteria</taxon>
        <taxon>Pseudomonadati</taxon>
        <taxon>Pseudomonadota</taxon>
        <taxon>Alphaproteobacteria</taxon>
        <taxon>Acetobacterales</taxon>
        <taxon>Acetobacteraceae</taxon>
        <taxon>Acetobacter</taxon>
    </lineage>
</organism>
<comment type="subcellular location">
    <subcellularLocation>
        <location evidence="1">Cell membrane</location>
        <topology evidence="1">Multi-pass membrane protein</topology>
    </subcellularLocation>
</comment>
<keyword evidence="8 11" id="KW-0472">Membrane</keyword>
<evidence type="ECO:0000256" key="2">
    <source>
        <dbReference type="ARBA" id="ARBA00022448"/>
    </source>
</evidence>
<feature type="transmembrane region" description="Helical" evidence="11">
    <location>
        <begin position="106"/>
        <end position="126"/>
    </location>
</feature>
<feature type="transmembrane region" description="Helical" evidence="11">
    <location>
        <begin position="132"/>
        <end position="155"/>
    </location>
</feature>
<sequence>MAVTGLAAVLLAIALLLVIVSTVQPIARRLELSETVLLAIVGIIIGSLADFALRTTHTSALNGIAETLLDFPINSEAFLLIFLPVLVFQGALAIDVRRLAHEAATVLLLAVVAVVVSTGAIGLALLPFAQMPLVVCLLLGAIVATTDPSAVAGIFRDIGAATRLTRLVEGEALLNDAAAISIFSILLPSVTLHHAIHPGEAVVSFVISFVGALIAGVVFGQLTLMMITALSGSAAAEITLTVALPYVAYIVSDEFLGVSGVVATAAAGLTLSVYGPSTVRPQTWLFLTQLWQQLVFWAGSLVFVLASMLVPHLLVGMTRWDCVLILIASVAGLLARGAVVFGLLPLLAMTKLAPPVPTPFKITMVWGGLRGAITLALALAVTENERVSTPVAHFIGIIATGFVLITLLLNGTTLRSLVLFLRLDKLSPIDEAMRHQVLSIGLENVKERSEKVADDLGFSTDATCTVIEQLNRRANEEQAANSFDTALGDTQRVNLALLIIASQERSVLLDLFRIQGLTRRVMETLLRSSEAAIDGARLEGRLGYVRALRRRLSPSLRFKVAQWVHQHLRIDRPLMLCMAERFEMLMVAHFVSIALTRFMSERLEPTLGSRIGEVVAEVLQRQRKMLDEALETLRLHYHGYSEALENRIFRQIVLRLEGEEYDTLMAESLISEELNRELLKELERRRRRLDKPLSFDLRSGIESRLKHAAVFRGLPNAELHDLATTTSLRFVAPQELICRRGRTIRHVYFISAGLAEAHVAERDILYGAGDLISALSALNNERCPATVRAVQFGHFMVISASRFRRLVEDYPLVLENIEKLRRKREEGERAVKLVPGAAPATKAGERPGLAAQHLLMLDKKTSLLPSSPEASAGGQNTPESPDAPSSQQG</sequence>
<keyword evidence="6" id="KW-0915">Sodium</keyword>
<dbReference type="InterPro" id="IPR018422">
    <property type="entry name" value="Cation/H_exchanger_CPA1"/>
</dbReference>
<dbReference type="PANTHER" id="PTHR10110">
    <property type="entry name" value="SODIUM/HYDROGEN EXCHANGER"/>
    <property type="match status" value="1"/>
</dbReference>
<proteinExistence type="predicted"/>
<feature type="transmembrane region" description="Helical" evidence="11">
    <location>
        <begin position="391"/>
        <end position="409"/>
    </location>
</feature>
<feature type="transmembrane region" description="Helical" evidence="11">
    <location>
        <begin position="73"/>
        <end position="94"/>
    </location>
</feature>
<accession>A0ABT3Q4L4</accession>